<evidence type="ECO:0000313" key="9">
    <source>
        <dbReference type="Proteomes" id="UP000011096"/>
    </source>
</evidence>
<reference evidence="8 9" key="1">
    <citation type="submission" date="2012-08" db="EMBL/GenBank/DDBJ databases">
        <authorList>
            <person name="Gan P.H.P."/>
            <person name="Ikeda K."/>
            <person name="Irieda H."/>
            <person name="Narusaka M."/>
            <person name="O'Connell R.J."/>
            <person name="Narusaka Y."/>
            <person name="Takano Y."/>
            <person name="Kubo Y."/>
            <person name="Shirasu K."/>
        </authorList>
    </citation>
    <scope>NUCLEOTIDE SEQUENCE [LARGE SCALE GENOMIC DNA]</scope>
    <source>
        <strain evidence="8 9">Nara gc5</strain>
    </source>
</reference>
<keyword evidence="6" id="KW-0325">Glycoprotein</keyword>
<keyword evidence="5" id="KW-0378">Hydrolase</keyword>
<evidence type="ECO:0000256" key="6">
    <source>
        <dbReference type="ARBA" id="ARBA00023180"/>
    </source>
</evidence>
<comment type="caution">
    <text evidence="8">The sequence shown here is derived from an EMBL/GenBank/DDBJ whole genome shotgun (WGS) entry which is preliminary data.</text>
</comment>
<feature type="signal peptide" evidence="7">
    <location>
        <begin position="1"/>
        <end position="26"/>
    </location>
</feature>
<dbReference type="EMBL" id="ANPB02000003">
    <property type="protein sequence ID" value="KAF4487364.1"/>
    <property type="molecule type" value="Genomic_DNA"/>
</dbReference>
<keyword evidence="4" id="KW-0645">Protease</keyword>
<dbReference type="SUPFAM" id="SSF53474">
    <property type="entry name" value="alpha/beta-Hydrolases"/>
    <property type="match status" value="1"/>
</dbReference>
<dbReference type="Pfam" id="PF00450">
    <property type="entry name" value="Peptidase_S10"/>
    <property type="match status" value="2"/>
</dbReference>
<gene>
    <name evidence="8" type="ORF">CGGC5_v006735</name>
</gene>
<dbReference type="Gene3D" id="3.40.50.1820">
    <property type="entry name" value="alpha/beta hydrolase"/>
    <property type="match status" value="2"/>
</dbReference>
<dbReference type="GO" id="GO:0006508">
    <property type="term" value="P:proteolysis"/>
    <property type="evidence" value="ECO:0007669"/>
    <property type="project" value="UniProtKB-KW"/>
</dbReference>
<dbReference type="RefSeq" id="XP_066009224.1">
    <property type="nucleotide sequence ID" value="XM_066151733.1"/>
</dbReference>
<evidence type="ECO:0000256" key="5">
    <source>
        <dbReference type="ARBA" id="ARBA00022801"/>
    </source>
</evidence>
<dbReference type="InParanoid" id="A0A7J6JD24"/>
<dbReference type="EC" id="3.4.16.5" evidence="2"/>
<dbReference type="InterPro" id="IPR001563">
    <property type="entry name" value="Peptidase_S10"/>
</dbReference>
<evidence type="ECO:0000256" key="7">
    <source>
        <dbReference type="SAM" id="SignalP"/>
    </source>
</evidence>
<dbReference type="PANTHER" id="PTHR11802">
    <property type="entry name" value="SERINE PROTEASE FAMILY S10 SERINE CARBOXYPEPTIDASE"/>
    <property type="match status" value="1"/>
</dbReference>
<comment type="similarity">
    <text evidence="1">Belongs to the peptidase S10 family.</text>
</comment>
<evidence type="ECO:0000256" key="2">
    <source>
        <dbReference type="ARBA" id="ARBA00012446"/>
    </source>
</evidence>
<keyword evidence="7" id="KW-0732">Signal</keyword>
<evidence type="ECO:0000313" key="8">
    <source>
        <dbReference type="EMBL" id="KAF4487364.1"/>
    </source>
</evidence>
<dbReference type="PRINTS" id="PR00724">
    <property type="entry name" value="CRBOXYPTASEC"/>
</dbReference>
<evidence type="ECO:0000256" key="1">
    <source>
        <dbReference type="ARBA" id="ARBA00009431"/>
    </source>
</evidence>
<dbReference type="GO" id="GO:0004185">
    <property type="term" value="F:serine-type carboxypeptidase activity"/>
    <property type="evidence" value="ECO:0007669"/>
    <property type="project" value="UniProtKB-EC"/>
</dbReference>
<dbReference type="GeneID" id="43612111"/>
<dbReference type="AlphaFoldDB" id="A0A7J6JD24"/>
<protein>
    <recommendedName>
        <fullName evidence="2">carboxypeptidase C</fullName>
        <ecNumber evidence="2">3.4.16.5</ecNumber>
    </recommendedName>
</protein>
<dbReference type="InterPro" id="IPR029058">
    <property type="entry name" value="AB_hydrolase_fold"/>
</dbReference>
<feature type="chain" id="PRO_5029707537" description="carboxypeptidase C" evidence="7">
    <location>
        <begin position="27"/>
        <end position="704"/>
    </location>
</feature>
<dbReference type="OrthoDB" id="443318at2759"/>
<sequence length="704" mass="78654">MPSAINYHRWLPVLTLLAIWVVLISQGRLTYSPSTAEPVLTSQANSTTESTTETPRIIIVYSYTESEKSRENLRYFVKFGLHRAADFIFIFNGRTDALREVPERENVQIVKREGTCSDLGAHGEVLRGNNIWKQYDYFILLNASVRGPFMPYWSSSCWSDTLLSKITHKAKLVGITAKCWPRFYVPSLVWATDQTGISLLLDASLGRSHSIFGGPSELVGLSGCYDTLHSAAHAEMGATSMITGAGYTVDVLMASFHKIGDAGSYCESTPPGVLDPLREGDYFGFSIHPYETLFARTTAGSRQWTGFVPVNRNREMFFWYFESRNNPQTAPLLIWVNGGPGGSSLLGAFYELGPCKINEAGNSTTKNAFSWTNFANVLFIDQPIGVGFSYTNDSNLWAHDLNDAENDFDKFLDIFLDDVFPELSNRSIHFAVNALVIFPKVVLGLYEHFCMPTSVQGVELSVSRRGFNDTECAKMAAGYPTCDHFSRLCDMAYDGKTCEAAYGACKLFEDVVMNKVTPGGLNPYDDRVDCIEPPLCGRLGMEEITKYLNQAHVQKQIGVEKQINFMMVNMDLNEQWSKAAELFVPTSREVAAILDKKHTRVLVINGNNDIIVNTEGVKRIFDDLLWEVQAHYRVQPWVSLYFQEPLGNHIHVGMSKTSGNLSIVTVDEAGHIVPHDQPEAVMLVVKNWATHGSVWPQEHRSATP</sequence>
<proteinExistence type="inferred from homology"/>
<name>A0A7J6JD24_COLFN</name>
<accession>A0A7J6JD24</accession>
<reference evidence="8 9" key="2">
    <citation type="submission" date="2020-04" db="EMBL/GenBank/DDBJ databases">
        <title>Genome sequencing and assembly of multiple isolates from the Colletotrichum gloeosporioides species complex.</title>
        <authorList>
            <person name="Gan P."/>
            <person name="Shirasu K."/>
        </authorList>
    </citation>
    <scope>NUCLEOTIDE SEQUENCE [LARGE SCALE GENOMIC DNA]</scope>
    <source>
        <strain evidence="8 9">Nara gc5</strain>
    </source>
</reference>
<keyword evidence="9" id="KW-1185">Reference proteome</keyword>
<dbReference type="Proteomes" id="UP000011096">
    <property type="component" value="Unassembled WGS sequence"/>
</dbReference>
<organism evidence="8 9">
    <name type="scientific">Colletotrichum fructicola (strain Nara gc5)</name>
    <name type="common">Anthracnose fungus</name>
    <name type="synonym">Colletotrichum gloeosporioides (strain Nara gc5)</name>
    <dbReference type="NCBI Taxonomy" id="1213859"/>
    <lineage>
        <taxon>Eukaryota</taxon>
        <taxon>Fungi</taxon>
        <taxon>Dikarya</taxon>
        <taxon>Ascomycota</taxon>
        <taxon>Pezizomycotina</taxon>
        <taxon>Sordariomycetes</taxon>
        <taxon>Hypocreomycetidae</taxon>
        <taxon>Glomerellales</taxon>
        <taxon>Glomerellaceae</taxon>
        <taxon>Colletotrichum</taxon>
        <taxon>Colletotrichum gloeosporioides species complex</taxon>
    </lineage>
</organism>
<keyword evidence="3 8" id="KW-0121">Carboxypeptidase</keyword>
<evidence type="ECO:0000256" key="4">
    <source>
        <dbReference type="ARBA" id="ARBA00022670"/>
    </source>
</evidence>
<dbReference type="PANTHER" id="PTHR11802:SF113">
    <property type="entry name" value="SERINE CARBOXYPEPTIDASE CTSA-4.1"/>
    <property type="match status" value="1"/>
</dbReference>
<evidence type="ECO:0000256" key="3">
    <source>
        <dbReference type="ARBA" id="ARBA00022645"/>
    </source>
</evidence>